<proteinExistence type="predicted"/>
<reference evidence="3" key="1">
    <citation type="journal article" date="2017" name="Gigascience">
        <title>The first near-complete assembly of the hexaploid bread wheat genome, Triticum aestivum.</title>
        <authorList>
            <person name="Zimin A.V."/>
            <person name="Puiu D."/>
            <person name="Hall R."/>
            <person name="Kingan S."/>
            <person name="Clavijo B.J."/>
            <person name="Salzberg S.L."/>
        </authorList>
    </citation>
    <scope>NUCLEOTIDE SEQUENCE</scope>
    <source>
        <tissue evidence="3">Leaf</tissue>
    </source>
</reference>
<feature type="signal peptide" evidence="2">
    <location>
        <begin position="1"/>
        <end position="23"/>
    </location>
</feature>
<evidence type="ECO:0000313" key="5">
    <source>
        <dbReference type="Proteomes" id="UP000815260"/>
    </source>
</evidence>
<sequence>MAPSSNLVLLLLAMALTVSTVHGCGYNCPPCLRPRHHNRCTRRRHRRRRHRHRHRRTPRRHHHRQPAMARAQICKCASTCCTCRISVSGCLPVSAARCSTDWSSCKWPRASATSSAVSSDSAST</sequence>
<feature type="region of interest" description="Disordered" evidence="1">
    <location>
        <begin position="40"/>
        <end position="64"/>
    </location>
</feature>
<dbReference type="Proteomes" id="UP000815260">
    <property type="component" value="Unassembled WGS sequence"/>
</dbReference>
<name>A0A9R0GKW4_WHEAT</name>
<evidence type="ECO:0000256" key="1">
    <source>
        <dbReference type="SAM" id="MobiDB-lite"/>
    </source>
</evidence>
<evidence type="ECO:0000313" key="4">
    <source>
        <dbReference type="EMBL" id="MBC2899640.1"/>
    </source>
</evidence>
<comment type="caution">
    <text evidence="3">The sequence shown here is derived from an EMBL/GenBank/DDBJ whole genome shotgun (WGS) entry which is preliminary data.</text>
</comment>
<keyword evidence="2" id="KW-0732">Signal</keyword>
<feature type="non-terminal residue" evidence="3">
    <location>
        <position position="124"/>
    </location>
</feature>
<gene>
    <name evidence="3" type="ORF">CFC21_112387</name>
    <name evidence="4" type="ORF">CFC21_112461</name>
</gene>
<reference evidence="3" key="2">
    <citation type="submission" date="2020-03" db="EMBL/GenBank/DDBJ databases">
        <title>The second near-complete assembly of the hexaploid bread wheat (Triticum aestivum) genome.</title>
        <authorList>
            <person name="Zimin A.V."/>
            <person name="Puiu D."/>
            <person name="Shumante A."/>
            <person name="Alonge M."/>
            <person name="Salzberg S.L."/>
        </authorList>
    </citation>
    <scope>NUCLEOTIDE SEQUENCE</scope>
    <source>
        <tissue evidence="3">Leaf</tissue>
    </source>
</reference>
<organism evidence="3 5">
    <name type="scientific">Triticum aestivum</name>
    <name type="common">Wheat</name>
    <dbReference type="NCBI Taxonomy" id="4565"/>
    <lineage>
        <taxon>Eukaryota</taxon>
        <taxon>Viridiplantae</taxon>
        <taxon>Streptophyta</taxon>
        <taxon>Embryophyta</taxon>
        <taxon>Tracheophyta</taxon>
        <taxon>Spermatophyta</taxon>
        <taxon>Magnoliopsida</taxon>
        <taxon>Liliopsida</taxon>
        <taxon>Poales</taxon>
        <taxon>Poaceae</taxon>
        <taxon>BOP clade</taxon>
        <taxon>Pooideae</taxon>
        <taxon>Triticodae</taxon>
        <taxon>Triticeae</taxon>
        <taxon>Triticinae</taxon>
        <taxon>Triticum</taxon>
    </lineage>
</organism>
<dbReference type="AlphaFoldDB" id="A0A9R0GKW4"/>
<evidence type="ECO:0000256" key="2">
    <source>
        <dbReference type="SAM" id="SignalP"/>
    </source>
</evidence>
<dbReference type="EMBL" id="NMPL03048218">
    <property type="protein sequence ID" value="MBC2899640.1"/>
    <property type="molecule type" value="Genomic_DNA"/>
</dbReference>
<accession>A0A9R0GKW4</accession>
<dbReference type="EMBL" id="NMPL03045689">
    <property type="protein sequence ID" value="MBC2899557.1"/>
    <property type="molecule type" value="Genomic_DNA"/>
</dbReference>
<evidence type="ECO:0000313" key="3">
    <source>
        <dbReference type="EMBL" id="MBC2899557.1"/>
    </source>
</evidence>
<feature type="chain" id="PRO_5040101834" evidence="2">
    <location>
        <begin position="24"/>
        <end position="124"/>
    </location>
</feature>
<protein>
    <submittedName>
        <fullName evidence="3">Uncharacterized protein</fullName>
    </submittedName>
</protein>